<feature type="region of interest" description="Disordered" evidence="1">
    <location>
        <begin position="239"/>
        <end position="259"/>
    </location>
</feature>
<dbReference type="PANTHER" id="PTHR33973">
    <property type="entry name" value="OS07G0153300 PROTEIN"/>
    <property type="match status" value="1"/>
</dbReference>
<dbReference type="AlphaFoldDB" id="A0AB39TXZ1"/>
<reference evidence="2" key="1">
    <citation type="submission" date="2024-07" db="EMBL/GenBank/DDBJ databases">
        <authorList>
            <person name="Yu S.T."/>
        </authorList>
    </citation>
    <scope>NUCLEOTIDE SEQUENCE</scope>
    <source>
        <strain evidence="2">Y1</strain>
    </source>
</reference>
<accession>A0AB39TXZ1</accession>
<dbReference type="Pfam" id="PF07103">
    <property type="entry name" value="DUF1365"/>
    <property type="match status" value="1"/>
</dbReference>
<dbReference type="RefSeq" id="WP_369186018.1">
    <property type="nucleotide sequence ID" value="NZ_CP163445.1"/>
</dbReference>
<dbReference type="PANTHER" id="PTHR33973:SF4">
    <property type="entry name" value="OS07G0153300 PROTEIN"/>
    <property type="match status" value="1"/>
</dbReference>
<dbReference type="InterPro" id="IPR010775">
    <property type="entry name" value="DUF1365"/>
</dbReference>
<evidence type="ECO:0000313" key="2">
    <source>
        <dbReference type="EMBL" id="XDQ84178.1"/>
    </source>
</evidence>
<sequence>MAPAGPASAPVLPGPWGAALYECRITHVRSSPVRHAFTHRTYLWLVDLDQPPTLPRPLRWLASFRGTAASGGSARRDLERYLSEEGVDLAGGRILMLAHARSLGYVFNPLTVLWCFDRGGRAVCTVAEVHNTYGQRHRYLLDTDERGRARAAKEFYVSPFFPVDGHYRMTLPAPDERLALTVQLEREGGRPFTATVRGTRRPARTMTLLRAVAAHPLSTLAVSAHIRYQGVRLWLRGLPVHPRPDRTPRKRTRRHDHAR</sequence>
<feature type="compositionally biased region" description="Basic residues" evidence="1">
    <location>
        <begin position="248"/>
        <end position="259"/>
    </location>
</feature>
<evidence type="ECO:0000256" key="1">
    <source>
        <dbReference type="SAM" id="MobiDB-lite"/>
    </source>
</evidence>
<organism evidence="2">
    <name type="scientific">Streptomyces sp. Y1</name>
    <dbReference type="NCBI Taxonomy" id="3238634"/>
    <lineage>
        <taxon>Bacteria</taxon>
        <taxon>Bacillati</taxon>
        <taxon>Actinomycetota</taxon>
        <taxon>Actinomycetes</taxon>
        <taxon>Kitasatosporales</taxon>
        <taxon>Streptomycetaceae</taxon>
        <taxon>Streptomyces</taxon>
    </lineage>
</organism>
<proteinExistence type="predicted"/>
<protein>
    <submittedName>
        <fullName evidence="2">DUF1365 domain-containing protein</fullName>
    </submittedName>
</protein>
<gene>
    <name evidence="2" type="ORF">AB2U05_30930</name>
</gene>
<dbReference type="EMBL" id="CP163445">
    <property type="protein sequence ID" value="XDQ84178.1"/>
    <property type="molecule type" value="Genomic_DNA"/>
</dbReference>
<name>A0AB39TXZ1_9ACTN</name>